<evidence type="ECO:0000313" key="2">
    <source>
        <dbReference type="EMBL" id="KAK7001554.1"/>
    </source>
</evidence>
<feature type="region of interest" description="Disordered" evidence="1">
    <location>
        <begin position="1"/>
        <end position="146"/>
    </location>
</feature>
<dbReference type="EMBL" id="JAWWNJ010000083">
    <property type="protein sequence ID" value="KAK7001554.1"/>
    <property type="molecule type" value="Genomic_DNA"/>
</dbReference>
<feature type="compositionally biased region" description="Low complexity" evidence="1">
    <location>
        <begin position="74"/>
        <end position="93"/>
    </location>
</feature>
<accession>A0AAW0A5W9</accession>
<organism evidence="2 3">
    <name type="scientific">Favolaschia claudopus</name>
    <dbReference type="NCBI Taxonomy" id="2862362"/>
    <lineage>
        <taxon>Eukaryota</taxon>
        <taxon>Fungi</taxon>
        <taxon>Dikarya</taxon>
        <taxon>Basidiomycota</taxon>
        <taxon>Agaricomycotina</taxon>
        <taxon>Agaricomycetes</taxon>
        <taxon>Agaricomycetidae</taxon>
        <taxon>Agaricales</taxon>
        <taxon>Marasmiineae</taxon>
        <taxon>Mycenaceae</taxon>
        <taxon>Favolaschia</taxon>
    </lineage>
</organism>
<dbReference type="AlphaFoldDB" id="A0AAW0A5W9"/>
<dbReference type="Proteomes" id="UP001362999">
    <property type="component" value="Unassembled WGS sequence"/>
</dbReference>
<evidence type="ECO:0000313" key="3">
    <source>
        <dbReference type="Proteomes" id="UP001362999"/>
    </source>
</evidence>
<reference evidence="2 3" key="1">
    <citation type="journal article" date="2024" name="J Genomics">
        <title>Draft genome sequencing and assembly of Favolaschia claudopus CIRM-BRFM 2984 isolated from oak limbs.</title>
        <authorList>
            <person name="Navarro D."/>
            <person name="Drula E."/>
            <person name="Chaduli D."/>
            <person name="Cazenave R."/>
            <person name="Ahrendt S."/>
            <person name="Wang J."/>
            <person name="Lipzen A."/>
            <person name="Daum C."/>
            <person name="Barry K."/>
            <person name="Grigoriev I.V."/>
            <person name="Favel A."/>
            <person name="Rosso M.N."/>
            <person name="Martin F."/>
        </authorList>
    </citation>
    <scope>NUCLEOTIDE SEQUENCE [LARGE SCALE GENOMIC DNA]</scope>
    <source>
        <strain evidence="2 3">CIRM-BRFM 2984</strain>
    </source>
</reference>
<gene>
    <name evidence="2" type="ORF">R3P38DRAFT_1798856</name>
</gene>
<name>A0AAW0A5W9_9AGAR</name>
<comment type="caution">
    <text evidence="2">The sequence shown here is derived from an EMBL/GenBank/DDBJ whole genome shotgun (WGS) entry which is preliminary data.</text>
</comment>
<evidence type="ECO:0000256" key="1">
    <source>
        <dbReference type="SAM" id="MobiDB-lite"/>
    </source>
</evidence>
<protein>
    <submittedName>
        <fullName evidence="2">Uncharacterized protein</fullName>
    </submittedName>
</protein>
<sequence>MTGRASEDSTLPLRPASAWSISDDSNSTTSTAPTSSTRGRPRRRSPAAMYSYYDTPAPKPPKPLVKLNKKKNSAETPSAAFSSESPFSPTTAALTTVSALFKRRGRSPTRTVLRPANLEDSDRSNASAKSESDAGDSPTGIVSEMQQVASGPIVTYRRVDQVIEDSKSSPTDLIDYPALSSMILENELLPVSATDADSGEDKIPGEALEKDWEGGWNEKNMQTVISKLRLLK</sequence>
<feature type="compositionally biased region" description="Low complexity" evidence="1">
    <location>
        <begin position="27"/>
        <end position="38"/>
    </location>
</feature>
<proteinExistence type="predicted"/>
<keyword evidence="3" id="KW-1185">Reference proteome</keyword>